<comment type="function">
    <text evidence="6">Specifically methylates the N7 position of guanine in position 518 of 16S rRNA.</text>
</comment>
<comment type="subcellular location">
    <subcellularLocation>
        <location evidence="6">Cytoplasm</location>
    </subcellularLocation>
</comment>
<dbReference type="Proteomes" id="UP001281731">
    <property type="component" value="Unassembled WGS sequence"/>
</dbReference>
<proteinExistence type="inferred from homology"/>
<sequence length="217" mass="24151">MDMDKNVAIDELAPLGGEEYYGREIWGNLQKFAQMLVDEGEIRGLIGPRERQRLWTRHILNSTAVEEFISQGSTVGDIGSGAGFPGLVLAIIRPDVNVTLIDSMERRTQWLTDVIKELSLPNVSVKTGRAESFVGNFSADYVTARAVAALKKLLPWTMPLVKPGGSLIALKGIKAEQEIIEAQQQLRDYNADWVDIYQVTPFGCEESTRIVEVKKLM</sequence>
<evidence type="ECO:0000256" key="5">
    <source>
        <dbReference type="ARBA" id="ARBA00022691"/>
    </source>
</evidence>
<evidence type="ECO:0000256" key="1">
    <source>
        <dbReference type="ARBA" id="ARBA00022490"/>
    </source>
</evidence>
<dbReference type="RefSeq" id="WP_320756675.1">
    <property type="nucleotide sequence ID" value="NZ_JAWNGC010000009.1"/>
</dbReference>
<dbReference type="Gene3D" id="3.40.50.150">
    <property type="entry name" value="Vaccinia Virus protein VP39"/>
    <property type="match status" value="1"/>
</dbReference>
<dbReference type="SUPFAM" id="SSF53335">
    <property type="entry name" value="S-adenosyl-L-methionine-dependent methyltransferases"/>
    <property type="match status" value="1"/>
</dbReference>
<dbReference type="PANTHER" id="PTHR31760">
    <property type="entry name" value="S-ADENOSYL-L-METHIONINE-DEPENDENT METHYLTRANSFERASES SUPERFAMILY PROTEIN"/>
    <property type="match status" value="1"/>
</dbReference>
<dbReference type="InterPro" id="IPR003682">
    <property type="entry name" value="rRNA_ssu_MeTfrase_G"/>
</dbReference>
<feature type="binding site" evidence="6">
    <location>
        <position position="145"/>
    </location>
    <ligand>
        <name>S-adenosyl-L-methionine</name>
        <dbReference type="ChEBI" id="CHEBI:59789"/>
    </ligand>
</feature>
<comment type="caution">
    <text evidence="6">Lacks conserved residue(s) required for the propagation of feature annotation.</text>
</comment>
<feature type="binding site" evidence="6">
    <location>
        <begin position="130"/>
        <end position="131"/>
    </location>
    <ligand>
        <name>S-adenosyl-L-methionine</name>
        <dbReference type="ChEBI" id="CHEBI:59789"/>
    </ligand>
</feature>
<evidence type="ECO:0000256" key="2">
    <source>
        <dbReference type="ARBA" id="ARBA00022552"/>
    </source>
</evidence>
<reference evidence="7" key="1">
    <citation type="submission" date="2023-10" db="EMBL/GenBank/DDBJ databases">
        <title>Whole Genome based description of the genera Actinobaculum and Actinotignum reveals a complex phylogenetic relationship within the species included in the genus Actinotignum.</title>
        <authorList>
            <person name="Jensen C.S."/>
            <person name="Dargis R."/>
            <person name="Kemp M."/>
            <person name="Christensen J.J."/>
        </authorList>
    </citation>
    <scope>NUCLEOTIDE SEQUENCE</scope>
    <source>
        <strain evidence="7">SLA_B511</strain>
    </source>
</reference>
<accession>A0AAW9HX42</accession>
<feature type="binding site" evidence="6">
    <location>
        <position position="84"/>
    </location>
    <ligand>
        <name>S-adenosyl-L-methionine</name>
        <dbReference type="ChEBI" id="CHEBI:59789"/>
    </ligand>
</feature>
<dbReference type="GO" id="GO:0070043">
    <property type="term" value="F:rRNA (guanine-N7-)-methyltransferase activity"/>
    <property type="evidence" value="ECO:0007669"/>
    <property type="project" value="UniProtKB-UniRule"/>
</dbReference>
<dbReference type="EC" id="2.1.1.-" evidence="6"/>
<dbReference type="AlphaFoldDB" id="A0AAW9HX42"/>
<evidence type="ECO:0000313" key="7">
    <source>
        <dbReference type="EMBL" id="MDY5155459.1"/>
    </source>
</evidence>
<dbReference type="InterPro" id="IPR029063">
    <property type="entry name" value="SAM-dependent_MTases_sf"/>
</dbReference>
<evidence type="ECO:0000313" key="8">
    <source>
        <dbReference type="Proteomes" id="UP001281731"/>
    </source>
</evidence>
<keyword evidence="3 6" id="KW-0489">Methyltransferase</keyword>
<keyword evidence="2 6" id="KW-0698">rRNA processing</keyword>
<dbReference type="CDD" id="cd02440">
    <property type="entry name" value="AdoMet_MTases"/>
    <property type="match status" value="1"/>
</dbReference>
<protein>
    <recommendedName>
        <fullName evidence="6">Ribosomal RNA small subunit methyltransferase G</fullName>
        <ecNumber evidence="6">2.1.1.-</ecNumber>
    </recommendedName>
    <alternativeName>
        <fullName evidence="6">16S rRNA 7-methylguanosine methyltransferase</fullName>
        <shortName evidence="6">16S rRNA m7G methyltransferase</shortName>
    </alternativeName>
</protein>
<organism evidence="7 8">
    <name type="scientific">Actinotignum urinale</name>
    <dbReference type="NCBI Taxonomy" id="190146"/>
    <lineage>
        <taxon>Bacteria</taxon>
        <taxon>Bacillati</taxon>
        <taxon>Actinomycetota</taxon>
        <taxon>Actinomycetes</taxon>
        <taxon>Actinomycetales</taxon>
        <taxon>Actinomycetaceae</taxon>
        <taxon>Actinotignum</taxon>
    </lineage>
</organism>
<gene>
    <name evidence="6 7" type="primary">rsmG</name>
    <name evidence="7" type="ORF">R6G80_06975</name>
</gene>
<comment type="similarity">
    <text evidence="6">Belongs to the methyltransferase superfamily. RNA methyltransferase RsmG family.</text>
</comment>
<keyword evidence="5 6" id="KW-0949">S-adenosyl-L-methionine</keyword>
<dbReference type="NCBIfam" id="TIGR00138">
    <property type="entry name" value="rsmG_gidB"/>
    <property type="match status" value="1"/>
</dbReference>
<dbReference type="PIRSF" id="PIRSF003078">
    <property type="entry name" value="GidB"/>
    <property type="match status" value="1"/>
</dbReference>
<name>A0AAW9HX42_9ACTO</name>
<evidence type="ECO:0000256" key="3">
    <source>
        <dbReference type="ARBA" id="ARBA00022603"/>
    </source>
</evidence>
<dbReference type="Pfam" id="PF02527">
    <property type="entry name" value="GidB"/>
    <property type="match status" value="1"/>
</dbReference>
<dbReference type="PANTHER" id="PTHR31760:SF0">
    <property type="entry name" value="S-ADENOSYL-L-METHIONINE-DEPENDENT METHYLTRANSFERASES SUPERFAMILY PROTEIN"/>
    <property type="match status" value="1"/>
</dbReference>
<keyword evidence="1 6" id="KW-0963">Cytoplasm</keyword>
<dbReference type="EMBL" id="JAWNGC010000009">
    <property type="protein sequence ID" value="MDY5155459.1"/>
    <property type="molecule type" value="Genomic_DNA"/>
</dbReference>
<feature type="binding site" evidence="6">
    <location>
        <position position="79"/>
    </location>
    <ligand>
        <name>S-adenosyl-L-methionine</name>
        <dbReference type="ChEBI" id="CHEBI:59789"/>
    </ligand>
</feature>
<evidence type="ECO:0000256" key="4">
    <source>
        <dbReference type="ARBA" id="ARBA00022679"/>
    </source>
</evidence>
<dbReference type="GO" id="GO:0005829">
    <property type="term" value="C:cytosol"/>
    <property type="evidence" value="ECO:0007669"/>
    <property type="project" value="TreeGrafter"/>
</dbReference>
<evidence type="ECO:0000256" key="6">
    <source>
        <dbReference type="HAMAP-Rule" id="MF_00074"/>
    </source>
</evidence>
<keyword evidence="4 6" id="KW-0808">Transferase</keyword>
<comment type="caution">
    <text evidence="7">The sequence shown here is derived from an EMBL/GenBank/DDBJ whole genome shotgun (WGS) entry which is preliminary data.</text>
</comment>
<dbReference type="HAMAP" id="MF_00074">
    <property type="entry name" value="16SrRNA_methyltr_G"/>
    <property type="match status" value="1"/>
</dbReference>